<evidence type="ECO:0000313" key="2">
    <source>
        <dbReference type="EMBL" id="OHU09151.1"/>
    </source>
</evidence>
<evidence type="ECO:0000256" key="1">
    <source>
        <dbReference type="SAM" id="Phobius"/>
    </source>
</evidence>
<feature type="transmembrane region" description="Helical" evidence="1">
    <location>
        <begin position="48"/>
        <end position="68"/>
    </location>
</feature>
<feature type="transmembrane region" description="Helical" evidence="1">
    <location>
        <begin position="276"/>
        <end position="294"/>
    </location>
</feature>
<dbReference type="Proteomes" id="UP000179621">
    <property type="component" value="Unassembled WGS sequence"/>
</dbReference>
<sequence length="442" mass="49228">MTQATAASTSWHPLTRVVFRFCVVYFGLFCLLFTQIPYALLGVAGRVIGGQAVLAAMSLLNPVTSWVGRSLFGVDAVLHEDSGSGDQAAIWVFTFCILVVAMMATALWTMLDRHVSSYPRLLAWFTLFLRICLGGQMLFYGFAKLIPTQMPGPTLAQLLQPYGTLSPASVLWLQVGSSYPYEMALGAVEVIAGLLLFVPRTAVLGTVLSLAGMAQVFLMNMAFDVPVKLLSFHLLLLSLVLLAPYLKRLVNVFVRQRSCDPLTQPSLFVDRRRNRLAVWLQVALGVWVALGGVYEGWVTWHEYGGGAPKSQLYGMWSVQGFFVDGVFVPPYATDRNRWQAIVFDRPGMATYQHMNGNLTAVLAEFRDGHLLLTNASDDTDGKVGRQPPFADLTYSQPNVDALMLGGRMYEQPVTIMLKRMDPNSFPLRNRGFHWVQEYPFFR</sequence>
<feature type="transmembrane region" description="Helical" evidence="1">
    <location>
        <begin position="229"/>
        <end position="246"/>
    </location>
</feature>
<keyword evidence="1" id="KW-0812">Transmembrane</keyword>
<keyword evidence="1" id="KW-0472">Membrane</keyword>
<feature type="transmembrane region" description="Helical" evidence="1">
    <location>
        <begin position="203"/>
        <end position="223"/>
    </location>
</feature>
<evidence type="ECO:0000313" key="3">
    <source>
        <dbReference type="Proteomes" id="UP000179621"/>
    </source>
</evidence>
<reference evidence="2 3" key="1">
    <citation type="submission" date="2016-10" db="EMBL/GenBank/DDBJ databases">
        <title>Evaluation of Human, Animal and Environmental Mycobacterium chelonae Isolates by Core Genome Phylogenomic Analysis, Targeted Gene Comparison, and Anti-microbial Susceptibility Patterns: A Tale of Mistaken Identities.</title>
        <authorList>
            <person name="Fogelson S.B."/>
            <person name="Camus A.C."/>
            <person name="Lorenz W."/>
            <person name="Vasireddy R."/>
            <person name="Vasireddy S."/>
            <person name="Smith T."/>
            <person name="Brown-Elliott B.A."/>
            <person name="Wallace R.J.Jr."/>
            <person name="Hasan N.A."/>
            <person name="Reischl U."/>
            <person name="Sanchez S."/>
        </authorList>
    </citation>
    <scope>NUCLEOTIDE SEQUENCE [LARGE SCALE GENOMIC DNA]</scope>
    <source>
        <strain evidence="2 3">8528</strain>
    </source>
</reference>
<protein>
    <submittedName>
        <fullName evidence="2">DoxX family protein</fullName>
    </submittedName>
</protein>
<feature type="transmembrane region" description="Helical" evidence="1">
    <location>
        <begin position="88"/>
        <end position="109"/>
    </location>
</feature>
<name>A0ABX3BZH6_9MYCO</name>
<proteinExistence type="predicted"/>
<feature type="transmembrane region" description="Helical" evidence="1">
    <location>
        <begin position="17"/>
        <end position="41"/>
    </location>
</feature>
<feature type="transmembrane region" description="Helical" evidence="1">
    <location>
        <begin position="314"/>
        <end position="332"/>
    </location>
</feature>
<dbReference type="RefSeq" id="WP_070913146.1">
    <property type="nucleotide sequence ID" value="NZ_MLIC01000008.1"/>
</dbReference>
<accession>A0ABX3BZH6</accession>
<gene>
    <name evidence="2" type="ORF">BKG73_14040</name>
</gene>
<keyword evidence="1" id="KW-1133">Transmembrane helix</keyword>
<comment type="caution">
    <text evidence="2">The sequence shown here is derived from an EMBL/GenBank/DDBJ whole genome shotgun (WGS) entry which is preliminary data.</text>
</comment>
<keyword evidence="3" id="KW-1185">Reference proteome</keyword>
<organism evidence="2 3">
    <name type="scientific">Mycobacteroides saopaulense</name>
    <dbReference type="NCBI Taxonomy" id="1578165"/>
    <lineage>
        <taxon>Bacteria</taxon>
        <taxon>Bacillati</taxon>
        <taxon>Actinomycetota</taxon>
        <taxon>Actinomycetes</taxon>
        <taxon>Mycobacteriales</taxon>
        <taxon>Mycobacteriaceae</taxon>
        <taxon>Mycobacteroides</taxon>
    </lineage>
</organism>
<feature type="transmembrane region" description="Helical" evidence="1">
    <location>
        <begin position="121"/>
        <end position="143"/>
    </location>
</feature>
<dbReference type="EMBL" id="MLIH01000025">
    <property type="protein sequence ID" value="OHU09151.1"/>
    <property type="molecule type" value="Genomic_DNA"/>
</dbReference>